<organism evidence="2 5">
    <name type="scientific">Deinococcus wulumuqiensis</name>
    <dbReference type="NCBI Taxonomy" id="980427"/>
    <lineage>
        <taxon>Bacteria</taxon>
        <taxon>Thermotogati</taxon>
        <taxon>Deinococcota</taxon>
        <taxon>Deinococci</taxon>
        <taxon>Deinococcales</taxon>
        <taxon>Deinococcaceae</taxon>
        <taxon>Deinococcus</taxon>
    </lineage>
</organism>
<reference evidence="3" key="1">
    <citation type="journal article" date="2014" name="Int. J. Syst. Evol. Microbiol.">
        <title>Complete genome of a new Firmicutes species belonging to the dominant human colonic microbiota ('Ruminococcus bicirculans') reveals two chromosomes and a selective capacity to utilize plant glucans.</title>
        <authorList>
            <consortium name="NISC Comparative Sequencing Program"/>
            <person name="Wegmann U."/>
            <person name="Louis P."/>
            <person name="Goesmann A."/>
            <person name="Henrissat B."/>
            <person name="Duncan S.H."/>
            <person name="Flint H.J."/>
        </authorList>
    </citation>
    <scope>NUCLEOTIDE SEQUENCE</scope>
    <source>
        <strain evidence="3">CGMCC 1.8884</strain>
    </source>
</reference>
<dbReference type="Proteomes" id="UP000630135">
    <property type="component" value="Unassembled WGS sequence"/>
</dbReference>
<dbReference type="EMBL" id="BMLZ01000018">
    <property type="protein sequence ID" value="GGP29965.1"/>
    <property type="molecule type" value="Genomic_DNA"/>
</dbReference>
<gene>
    <name evidence="3" type="ORF">GCM10008021_16160</name>
    <name evidence="2" type="ORF">GCM10010914_21920</name>
</gene>
<protein>
    <submittedName>
        <fullName evidence="2">Uncharacterized protein</fullName>
    </submittedName>
</protein>
<keyword evidence="4" id="KW-1185">Reference proteome</keyword>
<feature type="region of interest" description="Disordered" evidence="1">
    <location>
        <begin position="67"/>
        <end position="94"/>
    </location>
</feature>
<evidence type="ECO:0000313" key="5">
    <source>
        <dbReference type="Proteomes" id="UP000652720"/>
    </source>
</evidence>
<proteinExistence type="predicted"/>
<evidence type="ECO:0000313" key="4">
    <source>
        <dbReference type="Proteomes" id="UP000630135"/>
    </source>
</evidence>
<evidence type="ECO:0000313" key="2">
    <source>
        <dbReference type="EMBL" id="GGI87087.1"/>
    </source>
</evidence>
<dbReference type="EMBL" id="BMMA01000022">
    <property type="protein sequence ID" value="GGI87087.1"/>
    <property type="molecule type" value="Genomic_DNA"/>
</dbReference>
<dbReference type="GeneID" id="59164391"/>
<reference evidence="2" key="2">
    <citation type="journal article" date="2014" name="Int. J. Syst. Evol. Microbiol.">
        <title>Complete genome sequence of Corynebacterium casei LMG S-19264T (=DSM 44701T), isolated from a smear-ripened cheese.</title>
        <authorList>
            <consortium name="US DOE Joint Genome Institute (JGI-PGF)"/>
            <person name="Walter F."/>
            <person name="Albersmeier A."/>
            <person name="Kalinowski J."/>
            <person name="Ruckert C."/>
        </authorList>
    </citation>
    <scope>NUCLEOTIDE SEQUENCE</scope>
    <source>
        <strain evidence="2">CGMCC 1.8885</strain>
    </source>
</reference>
<reference evidence="2" key="4">
    <citation type="submission" date="2023-08" db="EMBL/GenBank/DDBJ databases">
        <authorList>
            <person name="Sun Q."/>
            <person name="Zhou Y."/>
        </authorList>
    </citation>
    <scope>NUCLEOTIDE SEQUENCE</scope>
    <source>
        <strain evidence="3">CGMCC 1.8884</strain>
        <strain evidence="2">CGMCC 1.8885</strain>
    </source>
</reference>
<reference evidence="4" key="3">
    <citation type="journal article" date="2019" name="Int. J. Syst. Evol. Microbiol.">
        <title>The Global Catalogue of Microorganisms (GCM) 10K type strain sequencing project: providing services to taxonomists for standard genome sequencing and annotation.</title>
        <authorList>
            <consortium name="The Broad Institute Genomics Platform"/>
            <consortium name="The Broad Institute Genome Sequencing Center for Infectious Disease"/>
            <person name="Wu L."/>
            <person name="Ma J."/>
        </authorList>
    </citation>
    <scope>NUCLEOTIDE SEQUENCE [LARGE SCALE GENOMIC DNA]</scope>
    <source>
        <strain evidence="4">CGMCC 1.8884</strain>
    </source>
</reference>
<sequence>MTYAAKARAHALAELESRGLCFDRVQDAIDAGKLTEREWQDLLDHYRGGPPNAPKPTPHKYEDALTCSRQRRGLSRRTAGNADSLGANRNAGRE</sequence>
<evidence type="ECO:0000256" key="1">
    <source>
        <dbReference type="SAM" id="MobiDB-lite"/>
    </source>
</evidence>
<name>A0AAV4K5G4_9DEIO</name>
<comment type="caution">
    <text evidence="2">The sequence shown here is derived from an EMBL/GenBank/DDBJ whole genome shotgun (WGS) entry which is preliminary data.</text>
</comment>
<dbReference type="AlphaFoldDB" id="A0AAV4K5G4"/>
<dbReference type="RefSeq" id="WP_017870011.1">
    <property type="nucleotide sequence ID" value="NZ_BMLZ01000018.1"/>
</dbReference>
<dbReference type="Proteomes" id="UP000652720">
    <property type="component" value="Unassembled WGS sequence"/>
</dbReference>
<accession>A0AAV4K5G4</accession>
<evidence type="ECO:0000313" key="3">
    <source>
        <dbReference type="EMBL" id="GGP29965.1"/>
    </source>
</evidence>